<gene>
    <name evidence="2" type="ORF">GCM10012289_48050</name>
</gene>
<accession>A0A918DM21</accession>
<organism evidence="2 3">
    <name type="scientific">Nonomuraea cavernae</name>
    <dbReference type="NCBI Taxonomy" id="2045107"/>
    <lineage>
        <taxon>Bacteria</taxon>
        <taxon>Bacillati</taxon>
        <taxon>Actinomycetota</taxon>
        <taxon>Actinomycetes</taxon>
        <taxon>Streptosporangiales</taxon>
        <taxon>Streptosporangiaceae</taxon>
        <taxon>Nonomuraea</taxon>
    </lineage>
</organism>
<evidence type="ECO:0000256" key="1">
    <source>
        <dbReference type="SAM" id="SignalP"/>
    </source>
</evidence>
<evidence type="ECO:0008006" key="4">
    <source>
        <dbReference type="Google" id="ProtNLM"/>
    </source>
</evidence>
<keyword evidence="1" id="KW-0732">Signal</keyword>
<keyword evidence="3" id="KW-1185">Reference proteome</keyword>
<sequence>MRTTPSLIASTVLVAALGAHPVHASAPRAGSTVPATSPGQALTISVPALVLFGARVPGTVFNGNMGTVTVVDARPGNRNWTATVASTNFTTGSGTGPQTISRNNVSYWSGPTTAQTGGGTRLPGQLTAAQQVSLSVSRTAFRASKPQGTSTTSWRPTLVITIPSSAVTGSYTGVITHSVA</sequence>
<dbReference type="RefSeq" id="WP_189126420.1">
    <property type="nucleotide sequence ID" value="NZ_BMNH01000016.1"/>
</dbReference>
<protein>
    <recommendedName>
        <fullName evidence="4">WxL domain-containing protein</fullName>
    </recommendedName>
</protein>
<comment type="caution">
    <text evidence="2">The sequence shown here is derived from an EMBL/GenBank/DDBJ whole genome shotgun (WGS) entry which is preliminary data.</text>
</comment>
<evidence type="ECO:0000313" key="3">
    <source>
        <dbReference type="Proteomes" id="UP000646523"/>
    </source>
</evidence>
<reference evidence="2" key="2">
    <citation type="submission" date="2020-09" db="EMBL/GenBank/DDBJ databases">
        <authorList>
            <person name="Sun Q."/>
            <person name="Zhou Y."/>
        </authorList>
    </citation>
    <scope>NUCLEOTIDE SEQUENCE</scope>
    <source>
        <strain evidence="2">CGMCC 4.7368</strain>
    </source>
</reference>
<dbReference type="AlphaFoldDB" id="A0A918DM21"/>
<proteinExistence type="predicted"/>
<dbReference type="EMBL" id="BMNH01000016">
    <property type="protein sequence ID" value="GGO74718.1"/>
    <property type="molecule type" value="Genomic_DNA"/>
</dbReference>
<evidence type="ECO:0000313" key="2">
    <source>
        <dbReference type="EMBL" id="GGO74718.1"/>
    </source>
</evidence>
<feature type="chain" id="PRO_5037042550" description="WxL domain-containing protein" evidence="1">
    <location>
        <begin position="25"/>
        <end position="180"/>
    </location>
</feature>
<name>A0A918DM21_9ACTN</name>
<dbReference type="Proteomes" id="UP000646523">
    <property type="component" value="Unassembled WGS sequence"/>
</dbReference>
<feature type="signal peptide" evidence="1">
    <location>
        <begin position="1"/>
        <end position="24"/>
    </location>
</feature>
<reference evidence="2" key="1">
    <citation type="journal article" date="2014" name="Int. J. Syst. Evol. Microbiol.">
        <title>Complete genome sequence of Corynebacterium casei LMG S-19264T (=DSM 44701T), isolated from a smear-ripened cheese.</title>
        <authorList>
            <consortium name="US DOE Joint Genome Institute (JGI-PGF)"/>
            <person name="Walter F."/>
            <person name="Albersmeier A."/>
            <person name="Kalinowski J."/>
            <person name="Ruckert C."/>
        </authorList>
    </citation>
    <scope>NUCLEOTIDE SEQUENCE</scope>
    <source>
        <strain evidence="2">CGMCC 4.7368</strain>
    </source>
</reference>